<dbReference type="AlphaFoldDB" id="A0A0A9GC25"/>
<reference evidence="1" key="2">
    <citation type="journal article" date="2015" name="Data Brief">
        <title>Shoot transcriptome of the giant reed, Arundo donax.</title>
        <authorList>
            <person name="Barrero R.A."/>
            <person name="Guerrero F.D."/>
            <person name="Moolhuijzen P."/>
            <person name="Goolsby J.A."/>
            <person name="Tidwell J."/>
            <person name="Bellgard S.E."/>
            <person name="Bellgard M.I."/>
        </authorList>
    </citation>
    <scope>NUCLEOTIDE SEQUENCE</scope>
    <source>
        <tissue evidence="1">Shoot tissue taken approximately 20 cm above the soil surface</tissue>
    </source>
</reference>
<evidence type="ECO:0000313" key="1">
    <source>
        <dbReference type="EMBL" id="JAE18233.1"/>
    </source>
</evidence>
<dbReference type="EMBL" id="GBRH01174346">
    <property type="protein sequence ID" value="JAE23550.1"/>
    <property type="molecule type" value="Transcribed_RNA"/>
</dbReference>
<organism evidence="1">
    <name type="scientific">Arundo donax</name>
    <name type="common">Giant reed</name>
    <name type="synonym">Donax arundinaceus</name>
    <dbReference type="NCBI Taxonomy" id="35708"/>
    <lineage>
        <taxon>Eukaryota</taxon>
        <taxon>Viridiplantae</taxon>
        <taxon>Streptophyta</taxon>
        <taxon>Embryophyta</taxon>
        <taxon>Tracheophyta</taxon>
        <taxon>Spermatophyta</taxon>
        <taxon>Magnoliopsida</taxon>
        <taxon>Liliopsida</taxon>
        <taxon>Poales</taxon>
        <taxon>Poaceae</taxon>
        <taxon>PACMAD clade</taxon>
        <taxon>Arundinoideae</taxon>
        <taxon>Arundineae</taxon>
        <taxon>Arundo</taxon>
    </lineage>
</organism>
<dbReference type="EMBL" id="GBRH01179663">
    <property type="protein sequence ID" value="JAE18233.1"/>
    <property type="molecule type" value="Transcribed_RNA"/>
</dbReference>
<name>A0A0A9GC25_ARUDO</name>
<proteinExistence type="predicted"/>
<sequence>MAEYYPQVSCSSADRS</sequence>
<reference evidence="1" key="1">
    <citation type="submission" date="2014-09" db="EMBL/GenBank/DDBJ databases">
        <authorList>
            <person name="Magalhaes I.L.F."/>
            <person name="Oliveira U."/>
            <person name="Santos F.R."/>
            <person name="Vidigal T.H.D.A."/>
            <person name="Brescovit A.D."/>
            <person name="Santos A.J."/>
        </authorList>
    </citation>
    <scope>NUCLEOTIDE SEQUENCE</scope>
    <source>
        <tissue evidence="1">Shoot tissue taken approximately 20 cm above the soil surface</tissue>
    </source>
</reference>
<protein>
    <submittedName>
        <fullName evidence="1">Uncharacterized protein</fullName>
    </submittedName>
</protein>
<accession>A0A0A9GC25</accession>